<evidence type="ECO:0000313" key="1">
    <source>
        <dbReference type="EMBL" id="BBC30229.1"/>
    </source>
</evidence>
<keyword evidence="2" id="KW-1185">Reference proteome</keyword>
<accession>A0ABN5VAD6</accession>
<name>A0ABN5VAD6_9ACTN</name>
<proteinExistence type="predicted"/>
<sequence length="81" mass="8553">MVTRTELAVDGKAQLLTVEAVGALGIGGAEKDAAAQHMDHAPKPRACPADHAWAAGSATHICRVVVGRRFPKPRHDPPDRP</sequence>
<gene>
    <name evidence="1" type="ORF">SGFS_015230</name>
</gene>
<dbReference type="EMBL" id="AP018448">
    <property type="protein sequence ID" value="BBC30229.1"/>
    <property type="molecule type" value="Genomic_DNA"/>
</dbReference>
<organism evidence="1 2">
    <name type="scientific">Streptomyces graminofaciens</name>
    <dbReference type="NCBI Taxonomy" id="68212"/>
    <lineage>
        <taxon>Bacteria</taxon>
        <taxon>Bacillati</taxon>
        <taxon>Actinomycetota</taxon>
        <taxon>Actinomycetes</taxon>
        <taxon>Kitasatosporales</taxon>
        <taxon>Streptomycetaceae</taxon>
        <taxon>Streptomyces</taxon>
    </lineage>
</organism>
<dbReference type="Proteomes" id="UP001321542">
    <property type="component" value="Chromosome"/>
</dbReference>
<evidence type="ECO:0000313" key="2">
    <source>
        <dbReference type="Proteomes" id="UP001321542"/>
    </source>
</evidence>
<reference evidence="1 2" key="1">
    <citation type="journal article" date="2010" name="ChemBioChem">
        <title>Cloning and characterization of the biosynthetic gene cluster of 16-membered macrolide antibiotic FD-891: involvement of a dual functional cytochrome P450 monooxygenase catalyzing epoxidation and hydroxylation.</title>
        <authorList>
            <person name="Kudo F."/>
            <person name="Motegi A."/>
            <person name="Mizoue K."/>
            <person name="Eguchi T."/>
        </authorList>
    </citation>
    <scope>NUCLEOTIDE SEQUENCE [LARGE SCALE GENOMIC DNA]</scope>
    <source>
        <strain evidence="1 2">A-8890</strain>
    </source>
</reference>
<reference evidence="1 2" key="2">
    <citation type="journal article" date="2023" name="ChemBioChem">
        <title>Acyltransferase Domain Exchange between Two Independent Type I Polyketide Synthases in the Same Producer Strain of Macrolide Antibiotics.</title>
        <authorList>
            <person name="Kudo F."/>
            <person name="Kishikawa K."/>
            <person name="Tsuboi K."/>
            <person name="Kido T."/>
            <person name="Usui T."/>
            <person name="Hashimoto J."/>
            <person name="Shin-Ya K."/>
            <person name="Miyanaga A."/>
            <person name="Eguchi T."/>
        </authorList>
    </citation>
    <scope>NUCLEOTIDE SEQUENCE [LARGE SCALE GENOMIC DNA]</scope>
    <source>
        <strain evidence="1 2">A-8890</strain>
    </source>
</reference>
<protein>
    <submittedName>
        <fullName evidence="1">Uncharacterized protein</fullName>
    </submittedName>
</protein>